<gene>
    <name evidence="5" type="ORF">ODALV1_LOCUS6631</name>
</gene>
<sequence>MGANITVKLSMICMFLLVLPIALVLSQQENPASNSIDSVLKYNTEEFRKYVPTRNHYVFFYAPWSGECKNVAGIWEELALRFNIKPDGDVVLAKVDCTTETELCTQQTITDYPTVKFFKTGGDPLGLRYRGAVDLASLEQFMNGNIGKETEFIYGARVPLIPEPEWGLHKLQDESFNDAVNSVTRAFVSFCTPWSSKCMDLEPVWKLLAKEFRFEDDFIVGTVDCVMSKSTCIDNEVRGYPSLLWIQDGIVYDKYPTTNRTFENLKEWTLKKLGKDKVRTVPAGVEDEMDPTEIINLTKEDFSKAMEAKQMLFVQFWTPWCSLCLELDNTWEALASNFNDKSDGEVPKILISNFDCTINKQACEEMGIEEFPTLNVYKDGKLYKTYSGDLKIDPLTIYVQNIIDKKDEL</sequence>
<feature type="domain" description="Thioredoxin" evidence="4">
    <location>
        <begin position="272"/>
        <end position="404"/>
    </location>
</feature>
<dbReference type="InterPro" id="IPR051063">
    <property type="entry name" value="PDI"/>
</dbReference>
<evidence type="ECO:0000256" key="1">
    <source>
        <dbReference type="ARBA" id="ARBA00006347"/>
    </source>
</evidence>
<keyword evidence="2 3" id="KW-0732">Signal</keyword>
<feature type="domain" description="Thioredoxin" evidence="4">
    <location>
        <begin position="22"/>
        <end position="147"/>
    </location>
</feature>
<dbReference type="PROSITE" id="PS51352">
    <property type="entry name" value="THIOREDOXIN_2"/>
    <property type="match status" value="2"/>
</dbReference>
<evidence type="ECO:0000256" key="3">
    <source>
        <dbReference type="SAM" id="SignalP"/>
    </source>
</evidence>
<dbReference type="Gene3D" id="3.40.30.10">
    <property type="entry name" value="Glutaredoxin"/>
    <property type="match status" value="3"/>
</dbReference>
<evidence type="ECO:0000259" key="4">
    <source>
        <dbReference type="PROSITE" id="PS51352"/>
    </source>
</evidence>
<name>A0ABP1Q2M4_9HEXA</name>
<dbReference type="EMBL" id="CAXLJM020000020">
    <property type="protein sequence ID" value="CAL8087089.1"/>
    <property type="molecule type" value="Genomic_DNA"/>
</dbReference>
<evidence type="ECO:0000313" key="6">
    <source>
        <dbReference type="Proteomes" id="UP001642540"/>
    </source>
</evidence>
<dbReference type="SUPFAM" id="SSF52833">
    <property type="entry name" value="Thioredoxin-like"/>
    <property type="match status" value="3"/>
</dbReference>
<organism evidence="5 6">
    <name type="scientific">Orchesella dallaii</name>
    <dbReference type="NCBI Taxonomy" id="48710"/>
    <lineage>
        <taxon>Eukaryota</taxon>
        <taxon>Metazoa</taxon>
        <taxon>Ecdysozoa</taxon>
        <taxon>Arthropoda</taxon>
        <taxon>Hexapoda</taxon>
        <taxon>Collembola</taxon>
        <taxon>Entomobryomorpha</taxon>
        <taxon>Entomobryoidea</taxon>
        <taxon>Orchesellidae</taxon>
        <taxon>Orchesellinae</taxon>
        <taxon>Orchesella</taxon>
    </lineage>
</organism>
<reference evidence="5 6" key="1">
    <citation type="submission" date="2024-08" db="EMBL/GenBank/DDBJ databases">
        <authorList>
            <person name="Cucini C."/>
            <person name="Frati F."/>
        </authorList>
    </citation>
    <scope>NUCLEOTIDE SEQUENCE [LARGE SCALE GENOMIC DNA]</scope>
</reference>
<dbReference type="Pfam" id="PF00085">
    <property type="entry name" value="Thioredoxin"/>
    <property type="match status" value="3"/>
</dbReference>
<dbReference type="Proteomes" id="UP001642540">
    <property type="component" value="Unassembled WGS sequence"/>
</dbReference>
<protein>
    <recommendedName>
        <fullName evidence="4">Thioredoxin domain-containing protein</fullName>
    </recommendedName>
</protein>
<feature type="chain" id="PRO_5045160101" description="Thioredoxin domain-containing protein" evidence="3">
    <location>
        <begin position="27"/>
        <end position="409"/>
    </location>
</feature>
<dbReference type="InterPro" id="IPR036249">
    <property type="entry name" value="Thioredoxin-like_sf"/>
</dbReference>
<dbReference type="PANTHER" id="PTHR45672">
    <property type="entry name" value="PROTEIN DISULFIDE-ISOMERASE C17H9.14C-RELATED"/>
    <property type="match status" value="1"/>
</dbReference>
<feature type="signal peptide" evidence="3">
    <location>
        <begin position="1"/>
        <end position="26"/>
    </location>
</feature>
<evidence type="ECO:0000256" key="2">
    <source>
        <dbReference type="ARBA" id="ARBA00022729"/>
    </source>
</evidence>
<evidence type="ECO:0000313" key="5">
    <source>
        <dbReference type="EMBL" id="CAL8087089.1"/>
    </source>
</evidence>
<dbReference type="PANTHER" id="PTHR45672:SF3">
    <property type="entry name" value="THIOREDOXIN DOMAIN-CONTAINING PROTEIN 5"/>
    <property type="match status" value="1"/>
</dbReference>
<accession>A0ABP1Q2M4</accession>
<dbReference type="CDD" id="cd02961">
    <property type="entry name" value="PDI_a_family"/>
    <property type="match status" value="1"/>
</dbReference>
<comment type="similarity">
    <text evidence="1">Belongs to the protein disulfide isomerase family.</text>
</comment>
<keyword evidence="6" id="KW-1185">Reference proteome</keyword>
<dbReference type="InterPro" id="IPR013766">
    <property type="entry name" value="Thioredoxin_domain"/>
</dbReference>
<comment type="caution">
    <text evidence="5">The sequence shown here is derived from an EMBL/GenBank/DDBJ whole genome shotgun (WGS) entry which is preliminary data.</text>
</comment>
<proteinExistence type="inferred from homology"/>